<dbReference type="InterPro" id="IPR010430">
    <property type="entry name" value="DUF1028"/>
</dbReference>
<dbReference type="InterPro" id="IPR029055">
    <property type="entry name" value="Ntn_hydrolases_N"/>
</dbReference>
<evidence type="ECO:0008006" key="3">
    <source>
        <dbReference type="Google" id="ProtNLM"/>
    </source>
</evidence>
<evidence type="ECO:0000313" key="2">
    <source>
        <dbReference type="Proteomes" id="UP000465361"/>
    </source>
</evidence>
<organism evidence="1 2">
    <name type="scientific">Mycobacterium botniense</name>
    <dbReference type="NCBI Taxonomy" id="84962"/>
    <lineage>
        <taxon>Bacteria</taxon>
        <taxon>Bacillati</taxon>
        <taxon>Actinomycetota</taxon>
        <taxon>Actinomycetes</taxon>
        <taxon>Mycobacteriales</taxon>
        <taxon>Mycobacteriaceae</taxon>
        <taxon>Mycobacterium</taxon>
    </lineage>
</organism>
<dbReference type="SUPFAM" id="SSF56235">
    <property type="entry name" value="N-terminal nucleophile aminohydrolases (Ntn hydrolases)"/>
    <property type="match status" value="1"/>
</dbReference>
<dbReference type="PANTHER" id="PTHR39328:SF1">
    <property type="entry name" value="BLL2871 PROTEIN"/>
    <property type="match status" value="1"/>
</dbReference>
<sequence length="306" mass="31741">MTLSLLARDPGSGALGVATQSHFFGAGATVPWAQAGVGVVATQAIAERSYGPRILAALRRGVSASRALAPLLEADPARELRQVACLDAVGGVGIHTGTRCLPAAGAATEGCAAAVGNMLERPAVLDAMLQGFHRAPGDLAHRLVAGLRGGEQAGGDIRGRQSAALLVVSGERGDAPWEGVIHDLRVDDHPDPVGELARLVDLADAFRHLSQVVFDPDGPVFGESVSDDEFAAAAQSLAQADQVLGSNPEAAWWSAVLHARRGRFADARRLLAGAARRNPRLPRLVAGLVEAGIVTAEQAARWSGRR</sequence>
<dbReference type="Proteomes" id="UP000465361">
    <property type="component" value="Unassembled WGS sequence"/>
</dbReference>
<dbReference type="Gene3D" id="3.60.20.10">
    <property type="entry name" value="Glutamine Phosphoribosylpyrophosphate, subunit 1, domain 1"/>
    <property type="match status" value="1"/>
</dbReference>
<dbReference type="AlphaFoldDB" id="A0A7I9XV12"/>
<comment type="caution">
    <text evidence="1">The sequence shown here is derived from an EMBL/GenBank/DDBJ whole genome shotgun (WGS) entry which is preliminary data.</text>
</comment>
<keyword evidence="2" id="KW-1185">Reference proteome</keyword>
<protein>
    <recommendedName>
        <fullName evidence="3">DUF1028 domain-containing protein</fullName>
    </recommendedName>
</protein>
<dbReference type="Pfam" id="PF06267">
    <property type="entry name" value="DUF1028"/>
    <property type="match status" value="1"/>
</dbReference>
<proteinExistence type="predicted"/>
<accession>A0A7I9XV12</accession>
<dbReference type="RefSeq" id="WP_163753996.1">
    <property type="nucleotide sequence ID" value="NZ_BLKW01000002.1"/>
</dbReference>
<gene>
    <name evidence="1" type="ORF">MBOT_05620</name>
</gene>
<evidence type="ECO:0000313" key="1">
    <source>
        <dbReference type="EMBL" id="GFG73197.1"/>
    </source>
</evidence>
<dbReference type="PANTHER" id="PTHR39328">
    <property type="entry name" value="BLL2871 PROTEIN"/>
    <property type="match status" value="1"/>
</dbReference>
<dbReference type="EMBL" id="BLKW01000002">
    <property type="protein sequence ID" value="GFG73197.1"/>
    <property type="molecule type" value="Genomic_DNA"/>
</dbReference>
<reference evidence="1 2" key="1">
    <citation type="journal article" date="2019" name="Emerg. Microbes Infect.">
        <title>Comprehensive subspecies identification of 175 nontuberculous mycobacteria species based on 7547 genomic profiles.</title>
        <authorList>
            <person name="Matsumoto Y."/>
            <person name="Kinjo T."/>
            <person name="Motooka D."/>
            <person name="Nabeya D."/>
            <person name="Jung N."/>
            <person name="Uechi K."/>
            <person name="Horii T."/>
            <person name="Iida T."/>
            <person name="Fujita J."/>
            <person name="Nakamura S."/>
        </authorList>
    </citation>
    <scope>NUCLEOTIDE SEQUENCE [LARGE SCALE GENOMIC DNA]</scope>
    <source>
        <strain evidence="1 2">JCM 17322</strain>
    </source>
</reference>
<name>A0A7I9XV12_9MYCO</name>